<protein>
    <recommendedName>
        <fullName evidence="6">C3H1-type domain-containing protein</fullName>
    </recommendedName>
</protein>
<gene>
    <name evidence="7" type="ORF">K491DRAFT_723552</name>
</gene>
<dbReference type="Proteomes" id="UP000799324">
    <property type="component" value="Unassembled WGS sequence"/>
</dbReference>
<feature type="domain" description="C3H1-type" evidence="6">
    <location>
        <begin position="34"/>
        <end position="62"/>
    </location>
</feature>
<accession>A0A6A6SMB3</accession>
<keyword evidence="2 4" id="KW-0863">Zinc-finger</keyword>
<evidence type="ECO:0000256" key="1">
    <source>
        <dbReference type="ARBA" id="ARBA00022723"/>
    </source>
</evidence>
<dbReference type="SUPFAM" id="SSF90229">
    <property type="entry name" value="CCCH zinc finger"/>
    <property type="match status" value="1"/>
</dbReference>
<evidence type="ECO:0000256" key="4">
    <source>
        <dbReference type="PROSITE-ProRule" id="PRU00723"/>
    </source>
</evidence>
<dbReference type="AlphaFoldDB" id="A0A6A6SMB3"/>
<keyword evidence="3 4" id="KW-0862">Zinc</keyword>
<feature type="zinc finger region" description="C3H1-type" evidence="4">
    <location>
        <begin position="34"/>
        <end position="62"/>
    </location>
</feature>
<dbReference type="Gene3D" id="4.10.1000.10">
    <property type="entry name" value="Zinc finger, CCCH-type"/>
    <property type="match status" value="1"/>
</dbReference>
<keyword evidence="1 4" id="KW-0479">Metal-binding</keyword>
<proteinExistence type="predicted"/>
<organism evidence="7 8">
    <name type="scientific">Lophiostoma macrostomum CBS 122681</name>
    <dbReference type="NCBI Taxonomy" id="1314788"/>
    <lineage>
        <taxon>Eukaryota</taxon>
        <taxon>Fungi</taxon>
        <taxon>Dikarya</taxon>
        <taxon>Ascomycota</taxon>
        <taxon>Pezizomycotina</taxon>
        <taxon>Dothideomycetes</taxon>
        <taxon>Pleosporomycetidae</taxon>
        <taxon>Pleosporales</taxon>
        <taxon>Lophiostomataceae</taxon>
        <taxon>Lophiostoma</taxon>
    </lineage>
</organism>
<name>A0A6A6SMB3_9PLEO</name>
<dbReference type="GO" id="GO:0008270">
    <property type="term" value="F:zinc ion binding"/>
    <property type="evidence" value="ECO:0007669"/>
    <property type="project" value="UniProtKB-KW"/>
</dbReference>
<evidence type="ECO:0000256" key="3">
    <source>
        <dbReference type="ARBA" id="ARBA00022833"/>
    </source>
</evidence>
<sequence>MAPTGGGGDTKKKWCRLVNTAGGCKRRNCPYSHDHKGKQCHSFARSGKCDYGDTCVFLHGDAQPRGSNPTRVSATKPDDSNVPKSISKPNNDQGGRVRRWRFLTTENSSLNKPLAKHQQNRFFQDAF</sequence>
<feature type="compositionally biased region" description="Polar residues" evidence="5">
    <location>
        <begin position="82"/>
        <end position="93"/>
    </location>
</feature>
<reference evidence="7" key="1">
    <citation type="journal article" date="2020" name="Stud. Mycol.">
        <title>101 Dothideomycetes genomes: a test case for predicting lifestyles and emergence of pathogens.</title>
        <authorList>
            <person name="Haridas S."/>
            <person name="Albert R."/>
            <person name="Binder M."/>
            <person name="Bloem J."/>
            <person name="Labutti K."/>
            <person name="Salamov A."/>
            <person name="Andreopoulos B."/>
            <person name="Baker S."/>
            <person name="Barry K."/>
            <person name="Bills G."/>
            <person name="Bluhm B."/>
            <person name="Cannon C."/>
            <person name="Castanera R."/>
            <person name="Culley D."/>
            <person name="Daum C."/>
            <person name="Ezra D."/>
            <person name="Gonzalez J."/>
            <person name="Henrissat B."/>
            <person name="Kuo A."/>
            <person name="Liang C."/>
            <person name="Lipzen A."/>
            <person name="Lutzoni F."/>
            <person name="Magnuson J."/>
            <person name="Mondo S."/>
            <person name="Nolan M."/>
            <person name="Ohm R."/>
            <person name="Pangilinan J."/>
            <person name="Park H.-J."/>
            <person name="Ramirez L."/>
            <person name="Alfaro M."/>
            <person name="Sun H."/>
            <person name="Tritt A."/>
            <person name="Yoshinaga Y."/>
            <person name="Zwiers L.-H."/>
            <person name="Turgeon B."/>
            <person name="Goodwin S."/>
            <person name="Spatafora J."/>
            <person name="Crous P."/>
            <person name="Grigoriev I."/>
        </authorList>
    </citation>
    <scope>NUCLEOTIDE SEQUENCE</scope>
    <source>
        <strain evidence="7">CBS 122681</strain>
    </source>
</reference>
<dbReference type="Pfam" id="PF00642">
    <property type="entry name" value="zf-CCCH"/>
    <property type="match status" value="1"/>
</dbReference>
<dbReference type="PROSITE" id="PS50103">
    <property type="entry name" value="ZF_C3H1"/>
    <property type="match status" value="1"/>
</dbReference>
<dbReference type="EMBL" id="MU004638">
    <property type="protein sequence ID" value="KAF2647304.1"/>
    <property type="molecule type" value="Genomic_DNA"/>
</dbReference>
<dbReference type="SMART" id="SM00356">
    <property type="entry name" value="ZnF_C3H1"/>
    <property type="match status" value="2"/>
</dbReference>
<dbReference type="InterPro" id="IPR000571">
    <property type="entry name" value="Znf_CCCH"/>
</dbReference>
<dbReference type="OrthoDB" id="273070at2759"/>
<dbReference type="InterPro" id="IPR036855">
    <property type="entry name" value="Znf_CCCH_sf"/>
</dbReference>
<keyword evidence="8" id="KW-1185">Reference proteome</keyword>
<evidence type="ECO:0000313" key="7">
    <source>
        <dbReference type="EMBL" id="KAF2647304.1"/>
    </source>
</evidence>
<evidence type="ECO:0000256" key="2">
    <source>
        <dbReference type="ARBA" id="ARBA00022771"/>
    </source>
</evidence>
<evidence type="ECO:0000313" key="8">
    <source>
        <dbReference type="Proteomes" id="UP000799324"/>
    </source>
</evidence>
<evidence type="ECO:0000256" key="5">
    <source>
        <dbReference type="SAM" id="MobiDB-lite"/>
    </source>
</evidence>
<feature type="region of interest" description="Disordered" evidence="5">
    <location>
        <begin position="60"/>
        <end position="97"/>
    </location>
</feature>
<evidence type="ECO:0000259" key="6">
    <source>
        <dbReference type="PROSITE" id="PS50103"/>
    </source>
</evidence>